<name>A0ACC3AU23_9EURO</name>
<accession>A0ACC3AU23</accession>
<gene>
    <name evidence="1" type="ORF">N8T08_009235</name>
</gene>
<comment type="caution">
    <text evidence="1">The sequence shown here is derived from an EMBL/GenBank/DDBJ whole genome shotgun (WGS) entry which is preliminary data.</text>
</comment>
<dbReference type="Proteomes" id="UP001177260">
    <property type="component" value="Unassembled WGS sequence"/>
</dbReference>
<reference evidence="1 2" key="1">
    <citation type="journal article" date="2023" name="ACS Omega">
        <title>Identification of the Neoaspergillic Acid Biosynthesis Gene Cluster by Establishing an In Vitro CRISPR-Ribonucleoprotein Genetic System in Aspergillus melleus.</title>
        <authorList>
            <person name="Yuan B."/>
            <person name="Grau M.F."/>
            <person name="Murata R.M."/>
            <person name="Torok T."/>
            <person name="Venkateswaran K."/>
            <person name="Stajich J.E."/>
            <person name="Wang C.C.C."/>
        </authorList>
    </citation>
    <scope>NUCLEOTIDE SEQUENCE [LARGE SCALE GENOMIC DNA]</scope>
    <source>
        <strain evidence="1 2">IMV 1140</strain>
    </source>
</reference>
<sequence length="32" mass="3511">MSGPKRAALASQGMIFLVNVAIFFVRNDTREA</sequence>
<organism evidence="1 2">
    <name type="scientific">Aspergillus melleus</name>
    <dbReference type="NCBI Taxonomy" id="138277"/>
    <lineage>
        <taxon>Eukaryota</taxon>
        <taxon>Fungi</taxon>
        <taxon>Dikarya</taxon>
        <taxon>Ascomycota</taxon>
        <taxon>Pezizomycotina</taxon>
        <taxon>Eurotiomycetes</taxon>
        <taxon>Eurotiomycetidae</taxon>
        <taxon>Eurotiales</taxon>
        <taxon>Aspergillaceae</taxon>
        <taxon>Aspergillus</taxon>
        <taxon>Aspergillus subgen. Circumdati</taxon>
    </lineage>
</organism>
<keyword evidence="2" id="KW-1185">Reference proteome</keyword>
<dbReference type="EMBL" id="JAOPJF010000067">
    <property type="protein sequence ID" value="KAK1141196.1"/>
    <property type="molecule type" value="Genomic_DNA"/>
</dbReference>
<evidence type="ECO:0000313" key="1">
    <source>
        <dbReference type="EMBL" id="KAK1141196.1"/>
    </source>
</evidence>
<protein>
    <submittedName>
        <fullName evidence="1">Uncharacterized protein</fullName>
    </submittedName>
</protein>
<evidence type="ECO:0000313" key="2">
    <source>
        <dbReference type="Proteomes" id="UP001177260"/>
    </source>
</evidence>
<proteinExistence type="predicted"/>
<feature type="non-terminal residue" evidence="1">
    <location>
        <position position="1"/>
    </location>
</feature>